<accession>A0ABP3IUL0</accession>
<dbReference type="RefSeq" id="WP_343750381.1">
    <property type="nucleotide sequence ID" value="NZ_BAAADM010000002.1"/>
</dbReference>
<evidence type="ECO:0000313" key="2">
    <source>
        <dbReference type="EMBL" id="GAA0428078.1"/>
    </source>
</evidence>
<comment type="caution">
    <text evidence="2">The sequence shown here is derived from an EMBL/GenBank/DDBJ whole genome shotgun (WGS) entry which is preliminary data.</text>
</comment>
<reference evidence="3" key="1">
    <citation type="journal article" date="2019" name="Int. J. Syst. Evol. Microbiol.">
        <title>The Global Catalogue of Microorganisms (GCM) 10K type strain sequencing project: providing services to taxonomists for standard genome sequencing and annotation.</title>
        <authorList>
            <consortium name="The Broad Institute Genomics Platform"/>
            <consortium name="The Broad Institute Genome Sequencing Center for Infectious Disease"/>
            <person name="Wu L."/>
            <person name="Ma J."/>
        </authorList>
    </citation>
    <scope>NUCLEOTIDE SEQUENCE [LARGE SCALE GENOMIC DNA]</scope>
    <source>
        <strain evidence="3">JCM 12149</strain>
    </source>
</reference>
<evidence type="ECO:0000313" key="3">
    <source>
        <dbReference type="Proteomes" id="UP001501459"/>
    </source>
</evidence>
<keyword evidence="1" id="KW-1133">Transmembrane helix</keyword>
<organism evidence="2 3">
    <name type="scientific">Lentibacillus halophilus</name>
    <dbReference type="NCBI Taxonomy" id="295065"/>
    <lineage>
        <taxon>Bacteria</taxon>
        <taxon>Bacillati</taxon>
        <taxon>Bacillota</taxon>
        <taxon>Bacilli</taxon>
        <taxon>Bacillales</taxon>
        <taxon>Bacillaceae</taxon>
        <taxon>Lentibacillus</taxon>
    </lineage>
</organism>
<dbReference type="EMBL" id="BAAADM010000002">
    <property type="protein sequence ID" value="GAA0428078.1"/>
    <property type="molecule type" value="Genomic_DNA"/>
</dbReference>
<keyword evidence="3" id="KW-1185">Reference proteome</keyword>
<protein>
    <submittedName>
        <fullName evidence="2">Uncharacterized protein</fullName>
    </submittedName>
</protein>
<gene>
    <name evidence="2" type="ORF">GCM10008983_00410</name>
</gene>
<evidence type="ECO:0000256" key="1">
    <source>
        <dbReference type="SAM" id="Phobius"/>
    </source>
</evidence>
<keyword evidence="1" id="KW-0812">Transmembrane</keyword>
<proteinExistence type="predicted"/>
<name>A0ABP3IUL0_9BACI</name>
<feature type="transmembrane region" description="Helical" evidence="1">
    <location>
        <begin position="26"/>
        <end position="51"/>
    </location>
</feature>
<sequence>MKHLQPMSLNFLEQKHELLDGDWRDIFIGNTIHLIAGAISVHIFDIGILGLM</sequence>
<keyword evidence="1" id="KW-0472">Membrane</keyword>
<dbReference type="Proteomes" id="UP001501459">
    <property type="component" value="Unassembled WGS sequence"/>
</dbReference>